<feature type="non-terminal residue" evidence="2">
    <location>
        <position position="59"/>
    </location>
</feature>
<feature type="compositionally biased region" description="Basic and acidic residues" evidence="1">
    <location>
        <begin position="1"/>
        <end position="12"/>
    </location>
</feature>
<gene>
    <name evidence="2" type="ORF">NTEN_LOCUS13870</name>
</gene>
<sequence length="59" mass="6576">MGEAASRSEREAPGWVQARGIRIPIRPADTPRGQQLRESSIPFAQRRNTIPLLCWGTCS</sequence>
<evidence type="ECO:0000313" key="2">
    <source>
        <dbReference type="EMBL" id="CAB0008624.1"/>
    </source>
</evidence>
<dbReference type="AlphaFoldDB" id="A0A6H5GZ37"/>
<keyword evidence="3" id="KW-1185">Reference proteome</keyword>
<evidence type="ECO:0000313" key="3">
    <source>
        <dbReference type="Proteomes" id="UP000479000"/>
    </source>
</evidence>
<name>A0A6H5GZ37_9HEMI</name>
<organism evidence="2 3">
    <name type="scientific">Nesidiocoris tenuis</name>
    <dbReference type="NCBI Taxonomy" id="355587"/>
    <lineage>
        <taxon>Eukaryota</taxon>
        <taxon>Metazoa</taxon>
        <taxon>Ecdysozoa</taxon>
        <taxon>Arthropoda</taxon>
        <taxon>Hexapoda</taxon>
        <taxon>Insecta</taxon>
        <taxon>Pterygota</taxon>
        <taxon>Neoptera</taxon>
        <taxon>Paraneoptera</taxon>
        <taxon>Hemiptera</taxon>
        <taxon>Heteroptera</taxon>
        <taxon>Panheteroptera</taxon>
        <taxon>Cimicomorpha</taxon>
        <taxon>Miridae</taxon>
        <taxon>Dicyphina</taxon>
        <taxon>Nesidiocoris</taxon>
    </lineage>
</organism>
<proteinExistence type="predicted"/>
<protein>
    <submittedName>
        <fullName evidence="2">Uncharacterized protein</fullName>
    </submittedName>
</protein>
<feature type="region of interest" description="Disordered" evidence="1">
    <location>
        <begin position="1"/>
        <end position="20"/>
    </location>
</feature>
<reference evidence="2 3" key="1">
    <citation type="submission" date="2020-02" db="EMBL/GenBank/DDBJ databases">
        <authorList>
            <person name="Ferguson B K."/>
        </authorList>
    </citation>
    <scope>NUCLEOTIDE SEQUENCE [LARGE SCALE GENOMIC DNA]</scope>
</reference>
<dbReference type="EMBL" id="CADCXU010020499">
    <property type="protein sequence ID" value="CAB0008624.1"/>
    <property type="molecule type" value="Genomic_DNA"/>
</dbReference>
<dbReference type="Proteomes" id="UP000479000">
    <property type="component" value="Unassembled WGS sequence"/>
</dbReference>
<accession>A0A6H5GZ37</accession>
<evidence type="ECO:0000256" key="1">
    <source>
        <dbReference type="SAM" id="MobiDB-lite"/>
    </source>
</evidence>